<evidence type="ECO:0000256" key="4">
    <source>
        <dbReference type="ARBA" id="ARBA00022692"/>
    </source>
</evidence>
<evidence type="ECO:0000256" key="10">
    <source>
        <dbReference type="RuleBase" id="RU351113"/>
    </source>
</evidence>
<organism evidence="11 12">
    <name type="scientific">Vespula vulgaris</name>
    <name type="common">Yellow jacket</name>
    <name type="synonym">Wasp</name>
    <dbReference type="NCBI Taxonomy" id="7454"/>
    <lineage>
        <taxon>Eukaryota</taxon>
        <taxon>Metazoa</taxon>
        <taxon>Ecdysozoa</taxon>
        <taxon>Arthropoda</taxon>
        <taxon>Hexapoda</taxon>
        <taxon>Insecta</taxon>
        <taxon>Pterygota</taxon>
        <taxon>Neoptera</taxon>
        <taxon>Endopterygota</taxon>
        <taxon>Hymenoptera</taxon>
        <taxon>Apocrita</taxon>
        <taxon>Aculeata</taxon>
        <taxon>Vespoidea</taxon>
        <taxon>Vespidae</taxon>
        <taxon>Vespinae</taxon>
        <taxon>Vespula</taxon>
    </lineage>
</organism>
<sequence length="374" mass="43259">MKIFGIWPEERKYNRASSYVVLIPLTMMLLFLGIPQTIDLYFIWGDIDLIAENLSLGNMTVLLAILKTIIFWFSGRFRFVGRTLILRSYFPYDIQPTPIYELTVFAQTVAAYCTSGTYTTVDTFVVTLIFHVCGQYENLKQRLRNLPSQRGNDFKAELSQIVKKHDSLNRFADTIEGQFNDMLLLQMLGCTIQLCVTCFLVILSKGITDAVYECPWYDLSPNEARSLMIIMLRARIPLHITAGKFCPFSHNLFSNLMAGEVEEMPLVEIFFFGFYIFYVLLQLYLYCYVGERLWSEVDETLMSTEVARAAYECKWYDLLPNEARSLILIIRRSRSPLRLTAGKFCTFNHELYSSVLKTSMGYLSVLRATIIKDE</sequence>
<keyword evidence="9 10" id="KW-0807">Transducer</keyword>
<evidence type="ECO:0000313" key="11">
    <source>
        <dbReference type="EMBL" id="KAF7405485.1"/>
    </source>
</evidence>
<keyword evidence="4 10" id="KW-0812">Transmembrane</keyword>
<proteinExistence type="inferred from homology"/>
<name>A0A834NE07_VESVU</name>
<comment type="caution">
    <text evidence="11">The sequence shown here is derived from an EMBL/GenBank/DDBJ whole genome shotgun (WGS) entry which is preliminary data.</text>
</comment>
<comment type="caution">
    <text evidence="10">Lacks conserved residue(s) required for the propagation of feature annotation.</text>
</comment>
<dbReference type="GO" id="GO:0007165">
    <property type="term" value="P:signal transduction"/>
    <property type="evidence" value="ECO:0007669"/>
    <property type="project" value="UniProtKB-KW"/>
</dbReference>
<dbReference type="Pfam" id="PF02949">
    <property type="entry name" value="7tm_6"/>
    <property type="match status" value="3"/>
</dbReference>
<gene>
    <name evidence="11" type="ORF">HZH66_004391</name>
</gene>
<keyword evidence="3 10" id="KW-0716">Sensory transduction</keyword>
<reference evidence="11" key="1">
    <citation type="journal article" date="2020" name="G3 (Bethesda)">
        <title>High-Quality Assemblies for Three Invasive Social Wasps from the &lt;i&gt;Vespula&lt;/i&gt; Genus.</title>
        <authorList>
            <person name="Harrop T.W.R."/>
            <person name="Guhlin J."/>
            <person name="McLaughlin G.M."/>
            <person name="Permina E."/>
            <person name="Stockwell P."/>
            <person name="Gilligan J."/>
            <person name="Le Lec M.F."/>
            <person name="Gruber M.A.M."/>
            <person name="Quinn O."/>
            <person name="Lovegrove M."/>
            <person name="Duncan E.J."/>
            <person name="Remnant E.J."/>
            <person name="Van Eeckhoven J."/>
            <person name="Graham B."/>
            <person name="Knapp R.A."/>
            <person name="Langford K.W."/>
            <person name="Kronenberg Z."/>
            <person name="Press M.O."/>
            <person name="Eacker S.M."/>
            <person name="Wilson-Rankin E.E."/>
            <person name="Purcell J."/>
            <person name="Lester P.J."/>
            <person name="Dearden P.K."/>
        </authorList>
    </citation>
    <scope>NUCLEOTIDE SEQUENCE</scope>
    <source>
        <strain evidence="11">Marl-1</strain>
    </source>
</reference>
<evidence type="ECO:0000256" key="8">
    <source>
        <dbReference type="ARBA" id="ARBA00023170"/>
    </source>
</evidence>
<comment type="subcellular location">
    <subcellularLocation>
        <location evidence="1 10">Cell membrane</location>
        <topology evidence="1 10">Multi-pass membrane protein</topology>
    </subcellularLocation>
</comment>
<evidence type="ECO:0000256" key="6">
    <source>
        <dbReference type="ARBA" id="ARBA00022989"/>
    </source>
</evidence>
<keyword evidence="2" id="KW-1003">Cell membrane</keyword>
<feature type="transmembrane region" description="Helical" evidence="10">
    <location>
        <begin position="269"/>
        <end position="289"/>
    </location>
</feature>
<dbReference type="EMBL" id="JACSEA010000003">
    <property type="protein sequence ID" value="KAF7405485.1"/>
    <property type="molecule type" value="Genomic_DNA"/>
</dbReference>
<evidence type="ECO:0000256" key="3">
    <source>
        <dbReference type="ARBA" id="ARBA00022606"/>
    </source>
</evidence>
<accession>A0A834NE07</accession>
<protein>
    <recommendedName>
        <fullName evidence="10">Odorant receptor</fullName>
    </recommendedName>
</protein>
<keyword evidence="5 10" id="KW-0552">Olfaction</keyword>
<dbReference type="GO" id="GO:0005549">
    <property type="term" value="F:odorant binding"/>
    <property type="evidence" value="ECO:0007669"/>
    <property type="project" value="InterPro"/>
</dbReference>
<dbReference type="InterPro" id="IPR004117">
    <property type="entry name" value="7tm6_olfct_rcpt"/>
</dbReference>
<dbReference type="AlphaFoldDB" id="A0A834NE07"/>
<dbReference type="PANTHER" id="PTHR21137">
    <property type="entry name" value="ODORANT RECEPTOR"/>
    <property type="match status" value="1"/>
</dbReference>
<evidence type="ECO:0000256" key="2">
    <source>
        <dbReference type="ARBA" id="ARBA00022475"/>
    </source>
</evidence>
<feature type="transmembrane region" description="Helical" evidence="10">
    <location>
        <begin position="21"/>
        <end position="44"/>
    </location>
</feature>
<feature type="transmembrane region" description="Helical" evidence="10">
    <location>
        <begin position="56"/>
        <end position="74"/>
    </location>
</feature>
<feature type="transmembrane region" description="Helical" evidence="10">
    <location>
        <begin position="183"/>
        <end position="203"/>
    </location>
</feature>
<dbReference type="GO" id="GO:0004984">
    <property type="term" value="F:olfactory receptor activity"/>
    <property type="evidence" value="ECO:0007669"/>
    <property type="project" value="InterPro"/>
</dbReference>
<evidence type="ECO:0000256" key="1">
    <source>
        <dbReference type="ARBA" id="ARBA00004651"/>
    </source>
</evidence>
<dbReference type="PANTHER" id="PTHR21137:SF35">
    <property type="entry name" value="ODORANT RECEPTOR 19A-RELATED"/>
    <property type="match status" value="1"/>
</dbReference>
<evidence type="ECO:0000256" key="9">
    <source>
        <dbReference type="ARBA" id="ARBA00023224"/>
    </source>
</evidence>
<keyword evidence="6 10" id="KW-1133">Transmembrane helix</keyword>
<keyword evidence="12" id="KW-1185">Reference proteome</keyword>
<evidence type="ECO:0000256" key="5">
    <source>
        <dbReference type="ARBA" id="ARBA00022725"/>
    </source>
</evidence>
<evidence type="ECO:0000313" key="12">
    <source>
        <dbReference type="Proteomes" id="UP000614350"/>
    </source>
</evidence>
<keyword evidence="8 10" id="KW-0675">Receptor</keyword>
<dbReference type="Proteomes" id="UP000614350">
    <property type="component" value="Unassembled WGS sequence"/>
</dbReference>
<comment type="similarity">
    <text evidence="10">Belongs to the insect chemoreceptor superfamily. Heteromeric odorant receptor channel (TC 1.A.69) family.</text>
</comment>
<evidence type="ECO:0000256" key="7">
    <source>
        <dbReference type="ARBA" id="ARBA00023136"/>
    </source>
</evidence>
<keyword evidence="7 10" id="KW-0472">Membrane</keyword>
<dbReference type="GO" id="GO:0005886">
    <property type="term" value="C:plasma membrane"/>
    <property type="evidence" value="ECO:0007669"/>
    <property type="project" value="UniProtKB-SubCell"/>
</dbReference>